<dbReference type="EMBL" id="JADYXP020000007">
    <property type="protein sequence ID" value="KAL0121306.1"/>
    <property type="molecule type" value="Genomic_DNA"/>
</dbReference>
<organism evidence="2 3">
    <name type="scientific">Cardiocondyla obscurior</name>
    <dbReference type="NCBI Taxonomy" id="286306"/>
    <lineage>
        <taxon>Eukaryota</taxon>
        <taxon>Metazoa</taxon>
        <taxon>Ecdysozoa</taxon>
        <taxon>Arthropoda</taxon>
        <taxon>Hexapoda</taxon>
        <taxon>Insecta</taxon>
        <taxon>Pterygota</taxon>
        <taxon>Neoptera</taxon>
        <taxon>Endopterygota</taxon>
        <taxon>Hymenoptera</taxon>
        <taxon>Apocrita</taxon>
        <taxon>Aculeata</taxon>
        <taxon>Formicoidea</taxon>
        <taxon>Formicidae</taxon>
        <taxon>Myrmicinae</taxon>
        <taxon>Cardiocondyla</taxon>
    </lineage>
</organism>
<evidence type="ECO:0000313" key="3">
    <source>
        <dbReference type="Proteomes" id="UP001430953"/>
    </source>
</evidence>
<gene>
    <name evidence="2" type="ORF">PUN28_008758</name>
</gene>
<evidence type="ECO:0000313" key="2">
    <source>
        <dbReference type="EMBL" id="KAL0121306.1"/>
    </source>
</evidence>
<accession>A0AAW2G5H4</accession>
<name>A0AAW2G5H4_9HYME</name>
<keyword evidence="3" id="KW-1185">Reference proteome</keyword>
<protein>
    <submittedName>
        <fullName evidence="2">Uncharacterized protein</fullName>
    </submittedName>
</protein>
<reference evidence="2 3" key="1">
    <citation type="submission" date="2023-03" db="EMBL/GenBank/DDBJ databases">
        <title>High recombination rates correlate with genetic variation in Cardiocondyla obscurior ants.</title>
        <authorList>
            <person name="Errbii M."/>
        </authorList>
    </citation>
    <scope>NUCLEOTIDE SEQUENCE [LARGE SCALE GENOMIC DNA]</scope>
    <source>
        <strain evidence="2">Alpha-2009</strain>
        <tissue evidence="2">Whole body</tissue>
    </source>
</reference>
<proteinExistence type="predicted"/>
<sequence length="219" mass="26462">MLKISVFAAGRRPARKFFTDCRFFKFMSVGKTDLRKKKKFFFFSRTKIFSPKRLKIFVFVAGRRPAQKFFTDSGLRPATKRILAFWREILVRQKKKFFLNSFTDHIKLKSPFDAKNFGSSKKKKKKKKKNQKKKKTKKSKNKKNKKQKKKKNQKTKNKKKQKNQKTKKQKYQKTKKTKKQKNKKTKKQKNKKTKKQKNKKTKTKNKKNKKQKNKNKNLT</sequence>
<comment type="caution">
    <text evidence="2">The sequence shown here is derived from an EMBL/GenBank/DDBJ whole genome shotgun (WGS) entry which is preliminary data.</text>
</comment>
<feature type="compositionally biased region" description="Basic residues" evidence="1">
    <location>
        <begin position="120"/>
        <end position="219"/>
    </location>
</feature>
<dbReference type="Proteomes" id="UP001430953">
    <property type="component" value="Unassembled WGS sequence"/>
</dbReference>
<feature type="region of interest" description="Disordered" evidence="1">
    <location>
        <begin position="113"/>
        <end position="219"/>
    </location>
</feature>
<dbReference type="AlphaFoldDB" id="A0AAW2G5H4"/>
<evidence type="ECO:0000256" key="1">
    <source>
        <dbReference type="SAM" id="MobiDB-lite"/>
    </source>
</evidence>